<keyword evidence="6 7" id="KW-0968">Cytoplasmic vesicle</keyword>
<feature type="compositionally biased region" description="Basic and acidic residues" evidence="9">
    <location>
        <begin position="225"/>
        <end position="235"/>
    </location>
</feature>
<dbReference type="GO" id="GO:0030132">
    <property type="term" value="C:clathrin coat of coated pit"/>
    <property type="evidence" value="ECO:0007669"/>
    <property type="project" value="InterPro"/>
</dbReference>
<accession>A0A445EBD8</accession>
<dbReference type="AlphaFoldDB" id="A0A445EBD8"/>
<dbReference type="EMBL" id="SDMP01000002">
    <property type="protein sequence ID" value="RYR72555.1"/>
    <property type="molecule type" value="Genomic_DNA"/>
</dbReference>
<evidence type="ECO:0000256" key="9">
    <source>
        <dbReference type="SAM" id="MobiDB-lite"/>
    </source>
</evidence>
<keyword evidence="8" id="KW-0175">Coiled coil</keyword>
<evidence type="ECO:0000256" key="4">
    <source>
        <dbReference type="ARBA" id="ARBA00023136"/>
    </source>
</evidence>
<comment type="similarity">
    <text evidence="3 7">Belongs to the clathrin light chain family.</text>
</comment>
<dbReference type="GO" id="GO:0006886">
    <property type="term" value="P:intracellular protein transport"/>
    <property type="evidence" value="ECO:0007669"/>
    <property type="project" value="InterPro"/>
</dbReference>
<keyword evidence="11" id="KW-1185">Reference proteome</keyword>
<comment type="function">
    <text evidence="1 7">Clathrin is the major protein of the polyhedral coat of coated pits and vesicles.</text>
</comment>
<dbReference type="GO" id="GO:0005198">
    <property type="term" value="F:structural molecule activity"/>
    <property type="evidence" value="ECO:0007669"/>
    <property type="project" value="InterPro"/>
</dbReference>
<feature type="coiled-coil region" evidence="8">
    <location>
        <begin position="135"/>
        <end position="166"/>
    </location>
</feature>
<keyword evidence="4 7" id="KW-0472">Membrane</keyword>
<dbReference type="Proteomes" id="UP000289738">
    <property type="component" value="Chromosome A02"/>
</dbReference>
<dbReference type="PANTHER" id="PTHR10639">
    <property type="entry name" value="CLATHRIN LIGHT CHAIN"/>
    <property type="match status" value="1"/>
</dbReference>
<dbReference type="STRING" id="3818.A0A445EBD8"/>
<evidence type="ECO:0000256" key="5">
    <source>
        <dbReference type="ARBA" id="ARBA00023176"/>
    </source>
</evidence>
<keyword evidence="5 7" id="KW-0168">Coated pit</keyword>
<dbReference type="Pfam" id="PF01086">
    <property type="entry name" value="Clathrin_lg_ch"/>
    <property type="match status" value="1"/>
</dbReference>
<evidence type="ECO:0000256" key="3">
    <source>
        <dbReference type="ARBA" id="ARBA00005263"/>
    </source>
</evidence>
<feature type="compositionally biased region" description="Polar residues" evidence="9">
    <location>
        <begin position="1"/>
        <end position="10"/>
    </location>
</feature>
<evidence type="ECO:0000256" key="8">
    <source>
        <dbReference type="SAM" id="Coils"/>
    </source>
</evidence>
<dbReference type="GO" id="GO:0072583">
    <property type="term" value="P:clathrin-dependent endocytosis"/>
    <property type="evidence" value="ECO:0007669"/>
    <property type="project" value="TreeGrafter"/>
</dbReference>
<reference evidence="10 11" key="1">
    <citation type="submission" date="2019-01" db="EMBL/GenBank/DDBJ databases">
        <title>Sequencing of cultivated peanut Arachis hypogaea provides insights into genome evolution and oil improvement.</title>
        <authorList>
            <person name="Chen X."/>
        </authorList>
    </citation>
    <scope>NUCLEOTIDE SEQUENCE [LARGE SCALE GENOMIC DNA]</scope>
    <source>
        <strain evidence="11">cv. Fuhuasheng</strain>
        <tissue evidence="10">Leaves</tissue>
    </source>
</reference>
<dbReference type="InterPro" id="IPR000996">
    <property type="entry name" value="Clathrin_L-chain"/>
</dbReference>
<comment type="caution">
    <text evidence="10">The sequence shown here is derived from an EMBL/GenBank/DDBJ whole genome shotgun (WGS) entry which is preliminary data.</text>
</comment>
<organism evidence="10 11">
    <name type="scientific">Arachis hypogaea</name>
    <name type="common">Peanut</name>
    <dbReference type="NCBI Taxonomy" id="3818"/>
    <lineage>
        <taxon>Eukaryota</taxon>
        <taxon>Viridiplantae</taxon>
        <taxon>Streptophyta</taxon>
        <taxon>Embryophyta</taxon>
        <taxon>Tracheophyta</taxon>
        <taxon>Spermatophyta</taxon>
        <taxon>Magnoliopsida</taxon>
        <taxon>eudicotyledons</taxon>
        <taxon>Gunneridae</taxon>
        <taxon>Pentapetalae</taxon>
        <taxon>rosids</taxon>
        <taxon>fabids</taxon>
        <taxon>Fabales</taxon>
        <taxon>Fabaceae</taxon>
        <taxon>Papilionoideae</taxon>
        <taxon>50 kb inversion clade</taxon>
        <taxon>dalbergioids sensu lato</taxon>
        <taxon>Dalbergieae</taxon>
        <taxon>Pterocarpus clade</taxon>
        <taxon>Arachis</taxon>
    </lineage>
</organism>
<sequence>MMSGETQHSSAPPYDDDGSGYDPRMQSQRFDSFSNFEADSVKDSAGDSSPIFGGGGSYGAGDEVFSPQAAPGTPSPPSMYSAAGGFMAFSAEQNGEDVGGGFGVSDVVPGEGLALREWRRGFGVSDVVPGEGLALREWRRQNAIRLEEKEKKEKEMRMQIIEEADEYKVEFYKKREVNVENKKTSNREREKLFLENRDKFHAEADKNYWKAIGELIPREVAAIEKRGKKDKEKKPSIVVIQGPKPGKPTDLSRMHQILLKLKHNPPPHMNAKPPPSSESKKDAKTGPPDGASTSNTSPPSAAPAATPETVTAS</sequence>
<evidence type="ECO:0000313" key="10">
    <source>
        <dbReference type="EMBL" id="RYR72555.1"/>
    </source>
</evidence>
<feature type="region of interest" description="Disordered" evidence="9">
    <location>
        <begin position="1"/>
        <end position="83"/>
    </location>
</feature>
<feature type="compositionally biased region" description="Pro residues" evidence="9">
    <location>
        <begin position="266"/>
        <end position="276"/>
    </location>
</feature>
<feature type="compositionally biased region" description="Low complexity" evidence="9">
    <location>
        <begin position="291"/>
        <end position="313"/>
    </location>
</feature>
<gene>
    <name evidence="10" type="ORF">Ahy_A02g006769</name>
</gene>
<dbReference type="GO" id="GO:0032050">
    <property type="term" value="F:clathrin heavy chain binding"/>
    <property type="evidence" value="ECO:0007669"/>
    <property type="project" value="TreeGrafter"/>
</dbReference>
<evidence type="ECO:0000256" key="1">
    <source>
        <dbReference type="ARBA" id="ARBA00003913"/>
    </source>
</evidence>
<comment type="subcellular location">
    <subcellularLocation>
        <location evidence="2 7">Cytoplasmic vesicle membrane</location>
        <topology evidence="2 7">Peripheral membrane protein</topology>
        <orientation evidence="2 7">Cytoplasmic side</orientation>
    </subcellularLocation>
    <subcellularLocation>
        <location evidence="7">Membrane</location>
        <location evidence="7">Coated pit</location>
        <topology evidence="7">Peripheral membrane protein</topology>
        <orientation evidence="7">Cytoplasmic side</orientation>
    </subcellularLocation>
    <text evidence="7">Cytoplasmic face of coated pits and vesicles.</text>
</comment>
<protein>
    <recommendedName>
        <fullName evidence="7">Clathrin light chain</fullName>
    </recommendedName>
</protein>
<evidence type="ECO:0000256" key="6">
    <source>
        <dbReference type="ARBA" id="ARBA00023329"/>
    </source>
</evidence>
<evidence type="ECO:0000256" key="2">
    <source>
        <dbReference type="ARBA" id="ARBA00004180"/>
    </source>
</evidence>
<dbReference type="GO" id="GO:0030130">
    <property type="term" value="C:clathrin coat of trans-Golgi network vesicle"/>
    <property type="evidence" value="ECO:0007669"/>
    <property type="project" value="InterPro"/>
</dbReference>
<proteinExistence type="inferred from homology"/>
<evidence type="ECO:0000256" key="7">
    <source>
        <dbReference type="RuleBase" id="RU363137"/>
    </source>
</evidence>
<dbReference type="PANTHER" id="PTHR10639:SF24">
    <property type="entry name" value="CLATHRIN LIGHT CHAIN 3"/>
    <property type="match status" value="1"/>
</dbReference>
<name>A0A445EBD8_ARAHY</name>
<feature type="region of interest" description="Disordered" evidence="9">
    <location>
        <begin position="225"/>
        <end position="313"/>
    </location>
</feature>
<feature type="compositionally biased region" description="Polar residues" evidence="9">
    <location>
        <begin position="25"/>
        <end position="37"/>
    </location>
</feature>
<evidence type="ECO:0000313" key="11">
    <source>
        <dbReference type="Proteomes" id="UP000289738"/>
    </source>
</evidence>